<evidence type="ECO:0000313" key="3">
    <source>
        <dbReference type="Proteomes" id="UP000179588"/>
    </source>
</evidence>
<comment type="caution">
    <text evidence="2">The sequence shown here is derived from an EMBL/GenBank/DDBJ whole genome shotgun (WGS) entry which is preliminary data.</text>
</comment>
<protein>
    <submittedName>
        <fullName evidence="2">Uncharacterized protein</fullName>
    </submittedName>
</protein>
<dbReference type="Proteomes" id="UP000179588">
    <property type="component" value="Unassembled WGS sequence"/>
</dbReference>
<keyword evidence="1" id="KW-1133">Transmembrane helix</keyword>
<feature type="transmembrane region" description="Helical" evidence="1">
    <location>
        <begin position="69"/>
        <end position="92"/>
    </location>
</feature>
<dbReference type="GeneID" id="92278110"/>
<keyword evidence="1" id="KW-0472">Membrane</keyword>
<feature type="transmembrane region" description="Helical" evidence="1">
    <location>
        <begin position="99"/>
        <end position="118"/>
    </location>
</feature>
<feature type="transmembrane region" description="Helical" evidence="1">
    <location>
        <begin position="208"/>
        <end position="230"/>
    </location>
</feature>
<keyword evidence="3" id="KW-1185">Reference proteome</keyword>
<organism evidence="2 3">
    <name type="scientific">Providencia stuartii</name>
    <dbReference type="NCBI Taxonomy" id="588"/>
    <lineage>
        <taxon>Bacteria</taxon>
        <taxon>Pseudomonadati</taxon>
        <taxon>Pseudomonadota</taxon>
        <taxon>Gammaproteobacteria</taxon>
        <taxon>Enterobacterales</taxon>
        <taxon>Morganellaceae</taxon>
        <taxon>Providencia</taxon>
    </lineage>
</organism>
<dbReference type="AlphaFoldDB" id="A0A1S1HV64"/>
<feature type="transmembrane region" description="Helical" evidence="1">
    <location>
        <begin position="154"/>
        <end position="177"/>
    </location>
</feature>
<evidence type="ECO:0000313" key="2">
    <source>
        <dbReference type="EMBL" id="OHT24210.1"/>
    </source>
</evidence>
<evidence type="ECO:0000256" key="1">
    <source>
        <dbReference type="SAM" id="Phobius"/>
    </source>
</evidence>
<feature type="transmembrane region" description="Helical" evidence="1">
    <location>
        <begin position="124"/>
        <end position="142"/>
    </location>
</feature>
<proteinExistence type="predicted"/>
<name>A0A1S1HV64_PROST</name>
<keyword evidence="1" id="KW-0812">Transmembrane</keyword>
<feature type="transmembrane region" description="Helical" evidence="1">
    <location>
        <begin position="43"/>
        <end position="63"/>
    </location>
</feature>
<sequence length="243" mass="27840">MAKSPNKKDNADTKPFFSASNKPAKNIVESKHAFSVLRMLSKMIGVGFSLFYVGFILSVWFFPEYYDVALIYNLTLILIFEFILVHSGVFMSITRNIKVLIFFALLYGLFAFAINFAVLGDSPLILYLYSFTVLNRMIYGLSSRTDKERQENMGYSALMAMNFMFCICLVLMMSWLVPYGGLTPEYLNAIDYYNLIPSGGEFPEKPHIAFAFGVLYFGLPVVLPLLFKVLSKKTARWKWQQQK</sequence>
<reference evidence="2 3" key="1">
    <citation type="submission" date="2016-03" db="EMBL/GenBank/DDBJ databases">
        <title>Genome sequence of Providencia stuartii strain, isolated from the salivary glands of larval Lucilia sericata.</title>
        <authorList>
            <person name="Yuan Y."/>
            <person name="Zhang Y."/>
            <person name="Fu S."/>
            <person name="Crippen T.L."/>
            <person name="Visi D."/>
            <person name="Benbow M.E."/>
            <person name="Allen M."/>
            <person name="Tomberlin J.K."/>
            <person name="Sze S.-H."/>
            <person name="Tarone A.M."/>
        </authorList>
    </citation>
    <scope>NUCLEOTIDE SEQUENCE [LARGE SCALE GENOMIC DNA]</scope>
    <source>
        <strain evidence="2 3">Crippen</strain>
    </source>
</reference>
<dbReference type="EMBL" id="LVIE01000165">
    <property type="protein sequence ID" value="OHT24210.1"/>
    <property type="molecule type" value="Genomic_DNA"/>
</dbReference>
<gene>
    <name evidence="2" type="ORF">A3Q29_18925</name>
</gene>
<accession>A0A1S1HV64</accession>
<dbReference type="RefSeq" id="WP_070927753.1">
    <property type="nucleotide sequence ID" value="NZ_CANMXG010000011.1"/>
</dbReference>